<feature type="region of interest" description="Disordered" evidence="1">
    <location>
        <begin position="1"/>
        <end position="22"/>
    </location>
</feature>
<accession>A0AAV7F253</accession>
<proteinExistence type="predicted"/>
<keyword evidence="3" id="KW-1185">Reference proteome</keyword>
<gene>
    <name evidence="2" type="ORF">H6P81_006552</name>
</gene>
<protein>
    <submittedName>
        <fullName evidence="2">Uncharacterized protein</fullName>
    </submittedName>
</protein>
<dbReference type="AlphaFoldDB" id="A0AAV7F253"/>
<evidence type="ECO:0000256" key="1">
    <source>
        <dbReference type="SAM" id="MobiDB-lite"/>
    </source>
</evidence>
<dbReference type="Proteomes" id="UP000825729">
    <property type="component" value="Unassembled WGS sequence"/>
</dbReference>
<comment type="caution">
    <text evidence="2">The sequence shown here is derived from an EMBL/GenBank/DDBJ whole genome shotgun (WGS) entry which is preliminary data.</text>
</comment>
<sequence length="123" mass="13569">MVPVTPRRSRGASPVRQTQRGSGGFVFFPFICEGEDSDASRAKEATDTVEIEIYSGRTTQVGLCHLSPEAGSNHMALPIGGYGTQRRSVLEETPLDSSADYLDYRPLHTLPLHSILIMWISEF</sequence>
<evidence type="ECO:0000313" key="2">
    <source>
        <dbReference type="EMBL" id="KAG9453648.1"/>
    </source>
</evidence>
<reference evidence="2 3" key="1">
    <citation type="submission" date="2021-07" db="EMBL/GenBank/DDBJ databases">
        <title>The Aristolochia fimbriata genome: insights into angiosperm evolution, floral development and chemical biosynthesis.</title>
        <authorList>
            <person name="Jiao Y."/>
        </authorList>
    </citation>
    <scope>NUCLEOTIDE SEQUENCE [LARGE SCALE GENOMIC DNA]</scope>
    <source>
        <strain evidence="2">IBCAS-2021</strain>
        <tissue evidence="2">Leaf</tissue>
    </source>
</reference>
<evidence type="ECO:0000313" key="3">
    <source>
        <dbReference type="Proteomes" id="UP000825729"/>
    </source>
</evidence>
<organism evidence="2 3">
    <name type="scientific">Aristolochia fimbriata</name>
    <name type="common">White veined hardy Dutchman's pipe vine</name>
    <dbReference type="NCBI Taxonomy" id="158543"/>
    <lineage>
        <taxon>Eukaryota</taxon>
        <taxon>Viridiplantae</taxon>
        <taxon>Streptophyta</taxon>
        <taxon>Embryophyta</taxon>
        <taxon>Tracheophyta</taxon>
        <taxon>Spermatophyta</taxon>
        <taxon>Magnoliopsida</taxon>
        <taxon>Magnoliidae</taxon>
        <taxon>Piperales</taxon>
        <taxon>Aristolochiaceae</taxon>
        <taxon>Aristolochia</taxon>
    </lineage>
</organism>
<name>A0AAV7F253_ARIFI</name>
<dbReference type="EMBL" id="JAINDJ010000003">
    <property type="protein sequence ID" value="KAG9453648.1"/>
    <property type="molecule type" value="Genomic_DNA"/>
</dbReference>